<protein>
    <submittedName>
        <fullName evidence="1">Uncharacterized protein</fullName>
    </submittedName>
</protein>
<sequence length="347" mass="40102">MEQCKLCNKKEADKKGSHMIPAFLINEAVNVSGQKGRDYELQFEISNIKDSEFYFGRGVQPKDIEEVVGEITDDIIENNNNSNVIDNIFCSECEKRLGELESLYASKRPTLEFEGVYKGVNSLKARVFWLSVVWRMHLTGKYLNNFTEDVAERFRSEIYNSLYSKQSESVIDNLSYILLYPSNLDRNKTAMLVACIEFTPAMIYDIYVIAGYILIISVNGKFDDKDIEYKLPFDFEIESVIINNLDHEYEVIKSISSSNYTDYIKQCFQRLVKEKIEAMKMNGNIILDILGIPRGLERDNFLDDTIAKLVITERSALLKEHEVFAQNLSKAILDDYQYSIYAKKKIQ</sequence>
<name>A0AC61NIL4_9BACT</name>
<dbReference type="EMBL" id="CP081303">
    <property type="protein sequence ID" value="QZE15532.1"/>
    <property type="molecule type" value="Genomic_DNA"/>
</dbReference>
<proteinExistence type="predicted"/>
<organism evidence="1 2">
    <name type="scientific">Halosquirtibacter laminarini</name>
    <dbReference type="NCBI Taxonomy" id="3374600"/>
    <lineage>
        <taxon>Bacteria</taxon>
        <taxon>Pseudomonadati</taxon>
        <taxon>Bacteroidota</taxon>
        <taxon>Bacteroidia</taxon>
        <taxon>Marinilabiliales</taxon>
        <taxon>Prolixibacteraceae</taxon>
        <taxon>Halosquirtibacter</taxon>
    </lineage>
</organism>
<dbReference type="Proteomes" id="UP000826212">
    <property type="component" value="Chromosome"/>
</dbReference>
<gene>
    <name evidence="1" type="ORF">K4L44_06785</name>
</gene>
<evidence type="ECO:0000313" key="2">
    <source>
        <dbReference type="Proteomes" id="UP000826212"/>
    </source>
</evidence>
<accession>A0AC61NIL4</accession>
<evidence type="ECO:0000313" key="1">
    <source>
        <dbReference type="EMBL" id="QZE15532.1"/>
    </source>
</evidence>
<keyword evidence="2" id="KW-1185">Reference proteome</keyword>
<reference evidence="1" key="1">
    <citation type="submission" date="2021-08" db="EMBL/GenBank/DDBJ databases">
        <title>Novel anaerobic bacterium isolated from sea squirt in East Sea, Republic of Korea.</title>
        <authorList>
            <person name="Nguyen T.H."/>
            <person name="Li Z."/>
            <person name="Lee Y.-J."/>
            <person name="Ko J."/>
            <person name="Kim S.-G."/>
        </authorList>
    </citation>
    <scope>NUCLEOTIDE SEQUENCE</scope>
    <source>
        <strain evidence="1">KCTC 25031</strain>
    </source>
</reference>